<dbReference type="RefSeq" id="WP_188616468.1">
    <property type="nucleotide sequence ID" value="NZ_BMLV01000001.1"/>
</dbReference>
<dbReference type="Pfam" id="PF03629">
    <property type="entry name" value="SASA"/>
    <property type="match status" value="1"/>
</dbReference>
<feature type="signal peptide" evidence="2">
    <location>
        <begin position="1"/>
        <end position="18"/>
    </location>
</feature>
<sequence length="458" mass="51251">MKSIINILSIFISSFAMANIHLPAIFADGMVLQRNAEVTIWGNADPREEITLKADFLDKEYKVKTANNATFKITFKTPKEGGPYTISLKGYNEVSLKNVMLGEVWLMSGQSNMEMSAAWGIKDGDVEMAKANYPNIRFFTAGKSAAEFPQKDIIGNWAICTPENAKYFSAVGYFFAQRLHQELGNVPIGIITSAWGGSAAELWTPQYVFDKKPELKEGFKNLQSNENEYYPTKTSVAYNAMIAPINDYKIAGAAWYQGETNTGNASSYESLLSSMITAWRKEKGYEFPFYIIQLASYKGWGDATAQIKNIQRKVAQSVPQSGLVVISDYSMLDDIHPKDKKPVGIRLANLALTDVYQKNTTSKFPIWKSVEFKGNKAILTLDFAEGLHFKNKTSDQFEMAGADKKFVKAKAVIKENQIIIEAKEVKTPVFVRYNWGNEALPDLYNKANLPASVYSNEK</sequence>
<evidence type="ECO:0000256" key="2">
    <source>
        <dbReference type="SAM" id="SignalP"/>
    </source>
</evidence>
<evidence type="ECO:0000259" key="3">
    <source>
        <dbReference type="Pfam" id="PF03629"/>
    </source>
</evidence>
<accession>A0ABQ2NFE6</accession>
<comment type="caution">
    <text evidence="4">The sequence shown here is derived from an EMBL/GenBank/DDBJ whole genome shotgun (WGS) entry which is preliminary data.</text>
</comment>
<dbReference type="SUPFAM" id="SSF52266">
    <property type="entry name" value="SGNH hydrolase"/>
    <property type="match status" value="1"/>
</dbReference>
<dbReference type="Gene3D" id="3.40.50.1110">
    <property type="entry name" value="SGNH hydrolase"/>
    <property type="match status" value="1"/>
</dbReference>
<keyword evidence="1" id="KW-0378">Hydrolase</keyword>
<gene>
    <name evidence="4" type="ORF">GCM10010992_04650</name>
</gene>
<evidence type="ECO:0000313" key="4">
    <source>
        <dbReference type="EMBL" id="GGP02004.1"/>
    </source>
</evidence>
<dbReference type="PANTHER" id="PTHR22901">
    <property type="entry name" value="SIALATE O-ACETYLESTERASE"/>
    <property type="match status" value="1"/>
</dbReference>
<dbReference type="EMBL" id="BMLV01000001">
    <property type="protein sequence ID" value="GGP02004.1"/>
    <property type="molecule type" value="Genomic_DNA"/>
</dbReference>
<dbReference type="InterPro" id="IPR039329">
    <property type="entry name" value="SIAE"/>
</dbReference>
<protein>
    <submittedName>
        <fullName evidence="4">9-O-acetylesterase</fullName>
    </submittedName>
</protein>
<feature type="domain" description="Sialate O-acetylesterase" evidence="3">
    <location>
        <begin position="103"/>
        <end position="348"/>
    </location>
</feature>
<keyword evidence="2" id="KW-0732">Signal</keyword>
<evidence type="ECO:0000313" key="5">
    <source>
        <dbReference type="Proteomes" id="UP000620064"/>
    </source>
</evidence>
<keyword evidence="5" id="KW-1185">Reference proteome</keyword>
<organism evidence="4 5">
    <name type="scientific">Cloacibacterium rupense</name>
    <dbReference type="NCBI Taxonomy" id="517423"/>
    <lineage>
        <taxon>Bacteria</taxon>
        <taxon>Pseudomonadati</taxon>
        <taxon>Bacteroidota</taxon>
        <taxon>Flavobacteriia</taxon>
        <taxon>Flavobacteriales</taxon>
        <taxon>Weeksellaceae</taxon>
    </lineage>
</organism>
<evidence type="ECO:0000256" key="1">
    <source>
        <dbReference type="ARBA" id="ARBA00022801"/>
    </source>
</evidence>
<dbReference type="InterPro" id="IPR036514">
    <property type="entry name" value="SGNH_hydro_sf"/>
</dbReference>
<reference evidence="5" key="1">
    <citation type="journal article" date="2019" name="Int. J. Syst. Evol. Microbiol.">
        <title>The Global Catalogue of Microorganisms (GCM) 10K type strain sequencing project: providing services to taxonomists for standard genome sequencing and annotation.</title>
        <authorList>
            <consortium name="The Broad Institute Genomics Platform"/>
            <consortium name="The Broad Institute Genome Sequencing Center for Infectious Disease"/>
            <person name="Wu L."/>
            <person name="Ma J."/>
        </authorList>
    </citation>
    <scope>NUCLEOTIDE SEQUENCE [LARGE SCALE GENOMIC DNA]</scope>
    <source>
        <strain evidence="5">CGMCC 1.7656</strain>
    </source>
</reference>
<name>A0ABQ2NFE6_9FLAO</name>
<proteinExistence type="predicted"/>
<dbReference type="Proteomes" id="UP000620064">
    <property type="component" value="Unassembled WGS sequence"/>
</dbReference>
<dbReference type="PANTHER" id="PTHR22901:SF0">
    <property type="entry name" value="SIALATE O-ACETYLESTERASE"/>
    <property type="match status" value="1"/>
</dbReference>
<feature type="chain" id="PRO_5047086705" evidence="2">
    <location>
        <begin position="19"/>
        <end position="458"/>
    </location>
</feature>
<dbReference type="InterPro" id="IPR005181">
    <property type="entry name" value="SASA"/>
</dbReference>